<evidence type="ECO:0008006" key="3">
    <source>
        <dbReference type="Google" id="ProtNLM"/>
    </source>
</evidence>
<name>A0A1G9CUF0_9BACI</name>
<evidence type="ECO:0000313" key="1">
    <source>
        <dbReference type="EMBL" id="SDK55288.1"/>
    </source>
</evidence>
<accession>A0A1G9CUF0</accession>
<dbReference type="Pfam" id="PF11079">
    <property type="entry name" value="YqhG"/>
    <property type="match status" value="1"/>
</dbReference>
<dbReference type="OrthoDB" id="2433584at2"/>
<proteinExistence type="predicted"/>
<sequence length="271" mass="31869">MAIENLHDFLTDYFTANHCGILENENGKVTIQLTDEMDELIMNRPFYWHYIKQIGQQGQPMKVTFITNPDRRDEQGEWVHFGSPRLHQIFNTLGQQGKITRQFEQVDTAMQRSPLIPWLVINLKIIYRGKHKKDELLSYGLQLINGTLVSPMMDKLIKLKLHTGIPDFCYTITPLIRYKSGYQRIIRYVEKYLNTKDYTWAKESWEHLYEEGKLLEYFYKDVSTDGEKQEQLKQSLSEIEKRFRPNISIDIVNGGIFYLSQQTSNTISSNG</sequence>
<organism evidence="1 2">
    <name type="scientific">Sediminibacillus albus</name>
    <dbReference type="NCBI Taxonomy" id="407036"/>
    <lineage>
        <taxon>Bacteria</taxon>
        <taxon>Bacillati</taxon>
        <taxon>Bacillota</taxon>
        <taxon>Bacilli</taxon>
        <taxon>Bacillales</taxon>
        <taxon>Bacillaceae</taxon>
        <taxon>Sediminibacillus</taxon>
    </lineage>
</organism>
<dbReference type="STRING" id="407036.SAMN05216243_3546"/>
<evidence type="ECO:0000313" key="2">
    <source>
        <dbReference type="Proteomes" id="UP000198694"/>
    </source>
</evidence>
<dbReference type="Proteomes" id="UP000198694">
    <property type="component" value="Unassembled WGS sequence"/>
</dbReference>
<dbReference type="AlphaFoldDB" id="A0A1G9CUF0"/>
<dbReference type="EMBL" id="FNFL01000008">
    <property type="protein sequence ID" value="SDK55288.1"/>
    <property type="molecule type" value="Genomic_DNA"/>
</dbReference>
<gene>
    <name evidence="1" type="ORF">SAMN05216243_3546</name>
</gene>
<protein>
    <recommendedName>
        <fullName evidence="3">YqhG</fullName>
    </recommendedName>
</protein>
<dbReference type="RefSeq" id="WP_093217075.1">
    <property type="nucleotide sequence ID" value="NZ_FNFL01000008.1"/>
</dbReference>
<reference evidence="1 2" key="1">
    <citation type="submission" date="2016-10" db="EMBL/GenBank/DDBJ databases">
        <authorList>
            <person name="de Groot N.N."/>
        </authorList>
    </citation>
    <scope>NUCLEOTIDE SEQUENCE [LARGE SCALE GENOMIC DNA]</scope>
    <source>
        <strain evidence="1 2">CGMCC 1.6502</strain>
    </source>
</reference>
<dbReference type="InterPro" id="IPR024562">
    <property type="entry name" value="YqhG"/>
</dbReference>
<keyword evidence="2" id="KW-1185">Reference proteome</keyword>